<proteinExistence type="predicted"/>
<gene>
    <name evidence="1" type="ORF">OXD698_LOCUS39673</name>
</gene>
<evidence type="ECO:0000313" key="2">
    <source>
        <dbReference type="Proteomes" id="UP000663844"/>
    </source>
</evidence>
<accession>A0A819ZVL3</accession>
<protein>
    <submittedName>
        <fullName evidence="1">Uncharacterized protein</fullName>
    </submittedName>
</protein>
<sequence>QRFIERMENFLSEIRSKILTMEHANVNNDEYQLLSSSYNRFQKFYNRWLHEVPYNKRFDQKISFRFDKPDLKKNK</sequence>
<dbReference type="Proteomes" id="UP000663844">
    <property type="component" value="Unassembled WGS sequence"/>
</dbReference>
<feature type="non-terminal residue" evidence="1">
    <location>
        <position position="1"/>
    </location>
</feature>
<dbReference type="AlphaFoldDB" id="A0A819ZVL3"/>
<name>A0A819ZVL3_9BILA</name>
<reference evidence="1" key="1">
    <citation type="submission" date="2021-02" db="EMBL/GenBank/DDBJ databases">
        <authorList>
            <person name="Nowell W R."/>
        </authorList>
    </citation>
    <scope>NUCLEOTIDE SEQUENCE</scope>
</reference>
<evidence type="ECO:0000313" key="1">
    <source>
        <dbReference type="EMBL" id="CAF4180010.1"/>
    </source>
</evidence>
<dbReference type="EMBL" id="CAJOAZ010008219">
    <property type="protein sequence ID" value="CAF4180010.1"/>
    <property type="molecule type" value="Genomic_DNA"/>
</dbReference>
<organism evidence="1 2">
    <name type="scientific">Adineta steineri</name>
    <dbReference type="NCBI Taxonomy" id="433720"/>
    <lineage>
        <taxon>Eukaryota</taxon>
        <taxon>Metazoa</taxon>
        <taxon>Spiralia</taxon>
        <taxon>Gnathifera</taxon>
        <taxon>Rotifera</taxon>
        <taxon>Eurotatoria</taxon>
        <taxon>Bdelloidea</taxon>
        <taxon>Adinetida</taxon>
        <taxon>Adinetidae</taxon>
        <taxon>Adineta</taxon>
    </lineage>
</organism>
<comment type="caution">
    <text evidence="1">The sequence shown here is derived from an EMBL/GenBank/DDBJ whole genome shotgun (WGS) entry which is preliminary data.</text>
</comment>